<evidence type="ECO:0000313" key="2">
    <source>
        <dbReference type="EMBL" id="MBW88758.1"/>
    </source>
</evidence>
<feature type="region of interest" description="Disordered" evidence="1">
    <location>
        <begin position="1"/>
        <end position="26"/>
    </location>
</feature>
<reference evidence="2" key="1">
    <citation type="submission" date="2018-02" db="EMBL/GenBank/DDBJ databases">
        <title>Rhizophora mucronata_Transcriptome.</title>
        <authorList>
            <person name="Meera S.P."/>
            <person name="Sreeshan A."/>
            <person name="Augustine A."/>
        </authorList>
    </citation>
    <scope>NUCLEOTIDE SEQUENCE</scope>
    <source>
        <tissue evidence="2">Leaf</tissue>
    </source>
</reference>
<sequence length="49" mass="5595">MTDGVTNLVRANHDHPNTVGSEVGSGHQHRIHHFCTNYFHSQTEIQKQK</sequence>
<name>A0A2P2J5I7_RHIMU</name>
<evidence type="ECO:0000256" key="1">
    <source>
        <dbReference type="SAM" id="MobiDB-lite"/>
    </source>
</evidence>
<protein>
    <submittedName>
        <fullName evidence="2">Uncharacterized protein</fullName>
    </submittedName>
</protein>
<organism evidence="2">
    <name type="scientific">Rhizophora mucronata</name>
    <name type="common">Asiatic mangrove</name>
    <dbReference type="NCBI Taxonomy" id="61149"/>
    <lineage>
        <taxon>Eukaryota</taxon>
        <taxon>Viridiplantae</taxon>
        <taxon>Streptophyta</taxon>
        <taxon>Embryophyta</taxon>
        <taxon>Tracheophyta</taxon>
        <taxon>Spermatophyta</taxon>
        <taxon>Magnoliopsida</taxon>
        <taxon>eudicotyledons</taxon>
        <taxon>Gunneridae</taxon>
        <taxon>Pentapetalae</taxon>
        <taxon>rosids</taxon>
        <taxon>fabids</taxon>
        <taxon>Malpighiales</taxon>
        <taxon>Rhizophoraceae</taxon>
        <taxon>Rhizophora</taxon>
    </lineage>
</organism>
<dbReference type="EMBL" id="GGEC01008275">
    <property type="protein sequence ID" value="MBW88758.1"/>
    <property type="molecule type" value="Transcribed_RNA"/>
</dbReference>
<accession>A0A2P2J5I7</accession>
<dbReference type="AlphaFoldDB" id="A0A2P2J5I7"/>
<proteinExistence type="predicted"/>